<dbReference type="SUPFAM" id="SSF81837">
    <property type="entry name" value="BEACH domain"/>
    <property type="match status" value="1"/>
</dbReference>
<dbReference type="InterPro" id="IPR001680">
    <property type="entry name" value="WD40_rpt"/>
</dbReference>
<keyword evidence="1" id="KW-0853">WD repeat</keyword>
<evidence type="ECO:0000256" key="1">
    <source>
        <dbReference type="PROSITE-ProRule" id="PRU00221"/>
    </source>
</evidence>
<evidence type="ECO:0000259" key="3">
    <source>
        <dbReference type="PROSITE" id="PS50197"/>
    </source>
</evidence>
<dbReference type="SMART" id="SM00320">
    <property type="entry name" value="WD40"/>
    <property type="match status" value="6"/>
</dbReference>
<proteinExistence type="predicted"/>
<dbReference type="SUPFAM" id="SSF50978">
    <property type="entry name" value="WD40 repeat-like"/>
    <property type="match status" value="1"/>
</dbReference>
<dbReference type="GO" id="GO:0035014">
    <property type="term" value="F:phosphatidylinositol 3-kinase regulator activity"/>
    <property type="evidence" value="ECO:0007669"/>
    <property type="project" value="TreeGrafter"/>
</dbReference>
<feature type="region of interest" description="Disordered" evidence="2">
    <location>
        <begin position="1046"/>
        <end position="1083"/>
    </location>
</feature>
<dbReference type="Gene3D" id="2.130.10.10">
    <property type="entry name" value="YVTN repeat-like/Quinoprotein amine dehydrogenase"/>
    <property type="match status" value="2"/>
</dbReference>
<dbReference type="InterPro" id="IPR036372">
    <property type="entry name" value="BEACH_dom_sf"/>
</dbReference>
<evidence type="ECO:0000313" key="5">
    <source>
        <dbReference type="RefSeq" id="XP_028966764.1"/>
    </source>
</evidence>
<feature type="compositionally biased region" description="Polar residues" evidence="2">
    <location>
        <begin position="955"/>
        <end position="976"/>
    </location>
</feature>
<dbReference type="PANTHER" id="PTHR44662:SF1">
    <property type="entry name" value="WD REPEAT-CONTAINING PROTEIN 81"/>
    <property type="match status" value="1"/>
</dbReference>
<dbReference type="PROSITE" id="PS50197">
    <property type="entry name" value="BEACH"/>
    <property type="match status" value="1"/>
</dbReference>
<dbReference type="CTD" id="124997"/>
<accession>A0AAJ7WH01</accession>
<feature type="region of interest" description="Disordered" evidence="2">
    <location>
        <begin position="1459"/>
        <end position="1480"/>
    </location>
</feature>
<feature type="region of interest" description="Disordered" evidence="2">
    <location>
        <begin position="955"/>
        <end position="1031"/>
    </location>
</feature>
<feature type="repeat" description="WD" evidence="1">
    <location>
        <begin position="1588"/>
        <end position="1629"/>
    </location>
</feature>
<dbReference type="CDD" id="cd06071">
    <property type="entry name" value="Beach"/>
    <property type="match status" value="1"/>
</dbReference>
<dbReference type="InterPro" id="IPR036322">
    <property type="entry name" value="WD40_repeat_dom_sf"/>
</dbReference>
<feature type="repeat" description="WD" evidence="1">
    <location>
        <begin position="1637"/>
        <end position="1667"/>
    </location>
</feature>
<dbReference type="PROSITE" id="PS50294">
    <property type="entry name" value="WD_REPEATS_REGION"/>
    <property type="match status" value="1"/>
</dbReference>
<dbReference type="InterPro" id="IPR052651">
    <property type="entry name" value="WDR81"/>
</dbReference>
<feature type="compositionally biased region" description="Polar residues" evidence="2">
    <location>
        <begin position="1517"/>
        <end position="1530"/>
    </location>
</feature>
<dbReference type="PANTHER" id="PTHR44662">
    <property type="entry name" value="WD REPEAT-CONTAINING PROTEIN 81"/>
    <property type="match status" value="1"/>
</dbReference>
<dbReference type="PROSITE" id="PS50082">
    <property type="entry name" value="WD_REPEATS_2"/>
    <property type="match status" value="2"/>
</dbReference>
<dbReference type="GO" id="GO:0035973">
    <property type="term" value="P:aggrephagy"/>
    <property type="evidence" value="ECO:0007669"/>
    <property type="project" value="TreeGrafter"/>
</dbReference>
<dbReference type="InterPro" id="IPR000409">
    <property type="entry name" value="BEACH_dom"/>
</dbReference>
<keyword evidence="4" id="KW-1185">Reference proteome</keyword>
<feature type="domain" description="BEACH" evidence="3">
    <location>
        <begin position="299"/>
        <end position="585"/>
    </location>
</feature>
<protein>
    <submittedName>
        <fullName evidence="5">WD repeat-containing protein 81</fullName>
    </submittedName>
</protein>
<feature type="compositionally biased region" description="Basic residues" evidence="2">
    <location>
        <begin position="581"/>
        <end position="590"/>
    </location>
</feature>
<dbReference type="Pfam" id="PF02138">
    <property type="entry name" value="Beach"/>
    <property type="match status" value="1"/>
</dbReference>
<dbReference type="Gene3D" id="1.10.1540.10">
    <property type="entry name" value="BEACH domain"/>
    <property type="match status" value="1"/>
</dbReference>
<dbReference type="GeneID" id="100905763"/>
<evidence type="ECO:0000256" key="2">
    <source>
        <dbReference type="SAM" id="MobiDB-lite"/>
    </source>
</evidence>
<feature type="compositionally biased region" description="Acidic residues" evidence="2">
    <location>
        <begin position="596"/>
        <end position="606"/>
    </location>
</feature>
<feature type="compositionally biased region" description="Polar residues" evidence="2">
    <location>
        <begin position="1048"/>
        <end position="1078"/>
    </location>
</feature>
<feature type="region of interest" description="Disordered" evidence="2">
    <location>
        <begin position="580"/>
        <end position="635"/>
    </location>
</feature>
<organism evidence="4 5">
    <name type="scientific">Galendromus occidentalis</name>
    <name type="common">western predatory mite</name>
    <dbReference type="NCBI Taxonomy" id="34638"/>
    <lineage>
        <taxon>Eukaryota</taxon>
        <taxon>Metazoa</taxon>
        <taxon>Ecdysozoa</taxon>
        <taxon>Arthropoda</taxon>
        <taxon>Chelicerata</taxon>
        <taxon>Arachnida</taxon>
        <taxon>Acari</taxon>
        <taxon>Parasitiformes</taxon>
        <taxon>Mesostigmata</taxon>
        <taxon>Gamasina</taxon>
        <taxon>Phytoseioidea</taxon>
        <taxon>Phytoseiidae</taxon>
        <taxon>Typhlodrominae</taxon>
        <taxon>Galendromus</taxon>
    </lineage>
</organism>
<name>A0AAJ7WH01_9ACAR</name>
<dbReference type="Proteomes" id="UP000694867">
    <property type="component" value="Unplaced"/>
</dbReference>
<reference evidence="5" key="1">
    <citation type="submission" date="2025-08" db="UniProtKB">
        <authorList>
            <consortium name="RefSeq"/>
        </authorList>
    </citation>
    <scope>IDENTIFICATION</scope>
</reference>
<dbReference type="RefSeq" id="XP_028966764.1">
    <property type="nucleotide sequence ID" value="XM_029110931.1"/>
</dbReference>
<gene>
    <name evidence="5" type="primary">LOC100905763</name>
</gene>
<dbReference type="KEGG" id="goe:100905763"/>
<feature type="compositionally biased region" description="Basic and acidic residues" evidence="2">
    <location>
        <begin position="1009"/>
        <end position="1021"/>
    </location>
</feature>
<evidence type="ECO:0000313" key="4">
    <source>
        <dbReference type="Proteomes" id="UP000694867"/>
    </source>
</evidence>
<feature type="compositionally biased region" description="Polar residues" evidence="2">
    <location>
        <begin position="619"/>
        <end position="632"/>
    </location>
</feature>
<feature type="region of interest" description="Disordered" evidence="2">
    <location>
        <begin position="1505"/>
        <end position="1533"/>
    </location>
</feature>
<dbReference type="InterPro" id="IPR015943">
    <property type="entry name" value="WD40/YVTN_repeat-like_dom_sf"/>
</dbReference>
<sequence>MSAITEVNRIFGIKNTHVLELSATVLKIIVNDAWIQSMVDTGRIPTTCPPLTLPDTEISALLHQPEDQLPSGFTFIQVDLARKRGDLLVPRVPLNTQEQSTATSKSIYEILKIVNETNFQNLWTDIGDESGDKEQHSVNDFQTFDERLRVILDKMYNCRVITSCDNPKISSKAQDARNPVTAHPGVAPVRVIVETATHFVLLSSSYPHSLMHLPRFSPAVLHKSPSRGLFILFQLAELISFLRNSDFDFRDLTLEDFRITEAYWIMLCPRWHSSLMKSVISSSEHADGKTRGSCGAGSSESPLNMSLAEASNAWVDGKMKTFDYLVLLNKLSGRRTDNPHYHPVFPWVSDLSQADGTNFRDLSKTKFRLTRGDRQLDVMYESALSIAQNPDSIQLPLMEKAVQVPHHISEILSDITYYVYKARRFSRETLCTHVRQKWVPAEYPVSIQRLQEWSPNECIAEFFTDASIFRSIHPDLPDLEVPSWADSPEDFVEKHMKMLESDYVAEHLHHWIDITFGYKLTGAPAIKNKNVSLPLVDNHTTLMDSGVTQLFTMPHPPRRRLHAVRIPKFSTSTVLRNPSLWHHRRGRSVHGRQTERDDDGATEEATEQPSGLNRRLFRTSRSVTREPQTSRPESLPIHMPKEFQAFTLLGQLEAQFLFNQKQLINTQGIGYIKTKEESSAFFSPETESLTHGSLAIFRSHRAVERKVLEEDTLLLGCLLAELCLASVYSAQSSGLPLYERTEFLRKAVQCSNVPRYLRSIITTLLPPQGVFAPVSHHGLPPPFPEMILLPQFPYARFPPAFRYLYHFVATTDPQSEKVADQSHISRISRHLPSLLNSLNRESIDLALTCLAPLMRRPESNVMALWHLFEPLARALGPKDAVDAFLKDLVRAFDPEVATAKHIKLYHRSFLLQLMVRLGLQSFLQHFATVLVEAVGGYRDFEHDIDLILPFASRGSGNASQGNPQPQSALLSAQHAGSTPHRCKLSKKQSHLDSTELEELESTLASVRSVHSDKTVSEKKAESPPVSDQQVEDVADQEMFLFDAEESDLTNSQESNYTSRPRSSTAQTLVEEPLQTSDPLPNMPPCGASAPTTSGFKRAIALKDINSSSYNISDVASESIVWLAHRLGPVLTARHLTRNLLRMLTLCYSGREQMDFTEALYKENSDYVVNLSQTYVLGDVAAMKAYSTLCDIAFLYGEHFITSQYMQHVADLVELCKKHMTETLEASLLGGITLLKHVIPLLTDSTLMNHLQTTIIRNIIYPSIQLVSSLHHVFPNGSYSRRLIAYRLADVLHLISLRIGFEMSRQHLSTVLRRFFVSFERAFCDEGSLESVEHLTPLSKSFEKCAGAQSFNQSMDDYLDIKKDSPSQEYRIGTPVKISSVLVSRALPFQPSPPILTQQSTACTVQQRALEEIRAVFDAEMAHITYIPFCKQIGGIYMAETILGANNELVRTLCLREDESEPGSSGSVGGNLGHKRNPSQGQDEIFVSSEFGKNVAIMGNRIDVQADPGLLDEDPSKKSAQPSTSNLNQATAGGPLSVGRYDMNLLRRKMANTQRHLKGNWLTYWEHEVGQDPKNTSNLYFKQIKLQSFAGHTAGIRQITALDNENSFLSASKDRTVKLWSLRNSGSDLVPCSSQWTYAQHKRSVFAVHFLDSHRVVGSCDGSVHIWDPFLGSTISVFDQTRYPAMTAFAVLSAPSNCFLASTVTGLIKVLDARCEKYQHDFKTSLGGSGSIRCITAGVDNQWVAIGHSSGMVSVLDLRTGILMGTWSGHEGEILQIKSLSGGLFATSGLDQTVSVWSAEEAKLRCHLKGIADSTVCIASHQREIVTGTTSNRVTIYSSIEEPQSATGVKLRSDSFKGMLTSIAILPLNRLLLMGSDNGSISLYC</sequence>
<dbReference type="Pfam" id="PF00400">
    <property type="entry name" value="WD40"/>
    <property type="match status" value="3"/>
</dbReference>
<dbReference type="GO" id="GO:0005739">
    <property type="term" value="C:mitochondrion"/>
    <property type="evidence" value="ECO:0007669"/>
    <property type="project" value="TreeGrafter"/>
</dbReference>
<dbReference type="SMART" id="SM01026">
    <property type="entry name" value="Beach"/>
    <property type="match status" value="1"/>
</dbReference>